<comment type="caution">
    <text evidence="2">The sequence shown here is derived from an EMBL/GenBank/DDBJ whole genome shotgun (WGS) entry which is preliminary data.</text>
</comment>
<evidence type="ECO:0000259" key="1">
    <source>
        <dbReference type="Pfam" id="PF13336"/>
    </source>
</evidence>
<feature type="domain" description="Acetyl-CoA hydrolase/transferase C-terminal" evidence="1">
    <location>
        <begin position="2"/>
        <end position="47"/>
    </location>
</feature>
<dbReference type="InterPro" id="IPR046433">
    <property type="entry name" value="ActCoA_hydro"/>
</dbReference>
<dbReference type="AlphaFoldDB" id="A0A645ELK9"/>
<dbReference type="PANTHER" id="PTHR21432:SF20">
    <property type="entry name" value="ACETYL-COA HYDROLASE"/>
    <property type="match status" value="1"/>
</dbReference>
<dbReference type="InterPro" id="IPR037171">
    <property type="entry name" value="NagB/RpiA_transferase-like"/>
</dbReference>
<reference evidence="2" key="1">
    <citation type="submission" date="2019-08" db="EMBL/GenBank/DDBJ databases">
        <authorList>
            <person name="Kucharzyk K."/>
            <person name="Murdoch R.W."/>
            <person name="Higgins S."/>
            <person name="Loffler F."/>
        </authorList>
    </citation>
    <scope>NUCLEOTIDE SEQUENCE</scope>
</reference>
<dbReference type="GO" id="GO:0006083">
    <property type="term" value="P:acetate metabolic process"/>
    <property type="evidence" value="ECO:0007669"/>
    <property type="project" value="InterPro"/>
</dbReference>
<name>A0A645ELK9_9ZZZZ</name>
<proteinExistence type="predicted"/>
<dbReference type="SUPFAM" id="SSF100950">
    <property type="entry name" value="NagB/RpiA/CoA transferase-like"/>
    <property type="match status" value="1"/>
</dbReference>
<dbReference type="PANTHER" id="PTHR21432">
    <property type="entry name" value="ACETYL-COA HYDROLASE-RELATED"/>
    <property type="match status" value="1"/>
</dbReference>
<dbReference type="GO" id="GO:0008775">
    <property type="term" value="F:acetate CoA-transferase activity"/>
    <property type="evidence" value="ECO:0007669"/>
    <property type="project" value="InterPro"/>
</dbReference>
<protein>
    <recommendedName>
        <fullName evidence="1">Acetyl-CoA hydrolase/transferase C-terminal domain-containing protein</fullName>
    </recommendedName>
</protein>
<gene>
    <name evidence="2" type="ORF">SDC9_149873</name>
</gene>
<dbReference type="Pfam" id="PF13336">
    <property type="entry name" value="AcetylCoA_hyd_C"/>
    <property type="match status" value="1"/>
</dbReference>
<sequence length="66" mass="7395">MVTTSRCDVDYVVTEYGIARLKGKTLRQRARALIAIAHPDFREGLASAYEARFQEVFPAVPGPVER</sequence>
<accession>A0A645ELK9</accession>
<dbReference type="InterPro" id="IPR038460">
    <property type="entry name" value="AcetylCoA_hyd_C_sf"/>
</dbReference>
<dbReference type="InterPro" id="IPR026888">
    <property type="entry name" value="AcetylCoA_hyd_C"/>
</dbReference>
<dbReference type="EMBL" id="VSSQ01048607">
    <property type="protein sequence ID" value="MPN02657.1"/>
    <property type="molecule type" value="Genomic_DNA"/>
</dbReference>
<dbReference type="Gene3D" id="3.40.1080.20">
    <property type="entry name" value="Acetyl-CoA hydrolase/transferase C-terminal domain"/>
    <property type="match status" value="1"/>
</dbReference>
<evidence type="ECO:0000313" key="2">
    <source>
        <dbReference type="EMBL" id="MPN02657.1"/>
    </source>
</evidence>
<organism evidence="2">
    <name type="scientific">bioreactor metagenome</name>
    <dbReference type="NCBI Taxonomy" id="1076179"/>
    <lineage>
        <taxon>unclassified sequences</taxon>
        <taxon>metagenomes</taxon>
        <taxon>ecological metagenomes</taxon>
    </lineage>
</organism>